<evidence type="ECO:0000259" key="2">
    <source>
        <dbReference type="PROSITE" id="PS50011"/>
    </source>
</evidence>
<dbReference type="GO" id="GO:0005576">
    <property type="term" value="C:extracellular region"/>
    <property type="evidence" value="ECO:0007669"/>
    <property type="project" value="TreeGrafter"/>
</dbReference>
<dbReference type="GO" id="GO:0005524">
    <property type="term" value="F:ATP binding"/>
    <property type="evidence" value="ECO:0007669"/>
    <property type="project" value="InterPro"/>
</dbReference>
<dbReference type="Pfam" id="PF12260">
    <property type="entry name" value="PIP49_C"/>
    <property type="match status" value="1"/>
</dbReference>
<dbReference type="Gene3D" id="1.10.510.10">
    <property type="entry name" value="Transferase(Phosphotransferase) domain 1"/>
    <property type="match status" value="1"/>
</dbReference>
<dbReference type="InterPro" id="IPR022049">
    <property type="entry name" value="FAM69_kinase_dom"/>
</dbReference>
<dbReference type="PANTHER" id="PTHR46448:SF1">
    <property type="entry name" value="PROTEIN KINASE DOMAIN-CONTAINING PROTEIN"/>
    <property type="match status" value="1"/>
</dbReference>
<organism evidence="3 4">
    <name type="scientific">Macrostomum lignano</name>
    <dbReference type="NCBI Taxonomy" id="282301"/>
    <lineage>
        <taxon>Eukaryota</taxon>
        <taxon>Metazoa</taxon>
        <taxon>Spiralia</taxon>
        <taxon>Lophotrochozoa</taxon>
        <taxon>Platyhelminthes</taxon>
        <taxon>Rhabditophora</taxon>
        <taxon>Macrostomorpha</taxon>
        <taxon>Macrostomida</taxon>
        <taxon>Macrostomidae</taxon>
        <taxon>Macrostomum</taxon>
    </lineage>
</organism>
<evidence type="ECO:0000313" key="3">
    <source>
        <dbReference type="Proteomes" id="UP000095280"/>
    </source>
</evidence>
<dbReference type="AlphaFoldDB" id="A0A1I8GW19"/>
<evidence type="ECO:0000313" key="4">
    <source>
        <dbReference type="WBParaSite" id="maker-uti_cns_0003244-snap-gene-0.4-mRNA-1"/>
    </source>
</evidence>
<feature type="domain" description="Protein kinase" evidence="2">
    <location>
        <begin position="101"/>
        <end position="373"/>
    </location>
</feature>
<dbReference type="PANTHER" id="PTHR46448">
    <property type="entry name" value="PROTEIN KINASE DOMAIN-CONTAINING PROTEIN"/>
    <property type="match status" value="1"/>
</dbReference>
<proteinExistence type="predicted"/>
<protein>
    <submittedName>
        <fullName evidence="4">Protein kinase domain-containing protein</fullName>
    </submittedName>
</protein>
<dbReference type="WBParaSite" id="maker-uti_cns_0003244-snap-gene-0.4-mRNA-1">
    <property type="protein sequence ID" value="maker-uti_cns_0003244-snap-gene-0.4-mRNA-1"/>
    <property type="gene ID" value="maker-uti_cns_0003244-snap-gene-0.4"/>
</dbReference>
<reference evidence="4" key="1">
    <citation type="submission" date="2016-11" db="UniProtKB">
        <authorList>
            <consortium name="WormBaseParasite"/>
        </authorList>
    </citation>
    <scope>IDENTIFICATION</scope>
</reference>
<name>A0A1I8GW19_9PLAT</name>
<dbReference type="InterPro" id="IPR000719">
    <property type="entry name" value="Prot_kinase_dom"/>
</dbReference>
<evidence type="ECO:0000256" key="1">
    <source>
        <dbReference type="SAM" id="Phobius"/>
    </source>
</evidence>
<keyword evidence="1" id="KW-0812">Transmembrane</keyword>
<keyword evidence="1" id="KW-0472">Membrane</keyword>
<feature type="transmembrane region" description="Helical" evidence="1">
    <location>
        <begin position="12"/>
        <end position="38"/>
    </location>
</feature>
<dbReference type="GO" id="GO:0004715">
    <property type="term" value="F:non-membrane spanning protein tyrosine kinase activity"/>
    <property type="evidence" value="ECO:0007669"/>
    <property type="project" value="InterPro"/>
</dbReference>
<dbReference type="InterPro" id="IPR042983">
    <property type="entry name" value="PKDCC"/>
</dbReference>
<dbReference type="InterPro" id="IPR011009">
    <property type="entry name" value="Kinase-like_dom_sf"/>
</dbReference>
<dbReference type="PROSITE" id="PS50011">
    <property type="entry name" value="PROTEIN_KINASE_DOM"/>
    <property type="match status" value="1"/>
</dbReference>
<accession>A0A1I8GW19</accession>
<keyword evidence="1" id="KW-1133">Transmembrane helix</keyword>
<dbReference type="GO" id="GO:0001501">
    <property type="term" value="P:skeletal system development"/>
    <property type="evidence" value="ECO:0007669"/>
    <property type="project" value="TreeGrafter"/>
</dbReference>
<keyword evidence="3" id="KW-1185">Reference proteome</keyword>
<dbReference type="SUPFAM" id="SSF56112">
    <property type="entry name" value="Protein kinase-like (PK-like)"/>
    <property type="match status" value="1"/>
</dbReference>
<dbReference type="Proteomes" id="UP000095280">
    <property type="component" value="Unplaced"/>
</dbReference>
<sequence>SNEFRTRRPAAQLLAAVVIAGLLLIIVSLLGLLGVLIFHQLAGDDASAAASMLAESSSPGESAEPSLSKLYSAALTEIVFDTHRRRQLEQQLLESNCRRRYRSLRPLGAGWSKAAELAVDAQTGETVALKRPHRSGRDMLDCLRRRLGDVDGCYERLAGKFLRELVFLQALDGTDGIVRLKGWCLSHREFYIATEVGNPLDIVSLLQMGWEDRLRIAADLAQLLHRLHASPVGSLALRDFRRGQFALAGDGRLKLIDLDDLDRRLPRCSGRDGLCSEKVDKVNYVSTRCRQWTCPGHNDRVNLHRAGGQFFNFLLLHGAPPGLANGVRKLRRPGSANSGGGSQQLLIQINRLVQQYSNGKYSLVDQAAGHSAAAFQLVPNATVSGSDYPCSYTVLGARCRVTAFSLAEARLLCAGEPGCRGFVVTPDRSWTNRTVIILKSAADKPVRLPGYQLYLRK</sequence>